<feature type="transmembrane region" description="Helical" evidence="2">
    <location>
        <begin position="58"/>
        <end position="83"/>
    </location>
</feature>
<feature type="compositionally biased region" description="Polar residues" evidence="1">
    <location>
        <begin position="317"/>
        <end position="333"/>
    </location>
</feature>
<protein>
    <recommendedName>
        <fullName evidence="5">Integral membrane protein</fullName>
    </recommendedName>
</protein>
<feature type="transmembrane region" description="Helical" evidence="2">
    <location>
        <begin position="206"/>
        <end position="231"/>
    </location>
</feature>
<organism evidence="3 4">
    <name type="scientific">Fusarium solani</name>
    <name type="common">Filamentous fungus</name>
    <dbReference type="NCBI Taxonomy" id="169388"/>
    <lineage>
        <taxon>Eukaryota</taxon>
        <taxon>Fungi</taxon>
        <taxon>Dikarya</taxon>
        <taxon>Ascomycota</taxon>
        <taxon>Pezizomycotina</taxon>
        <taxon>Sordariomycetes</taxon>
        <taxon>Hypocreomycetidae</taxon>
        <taxon>Hypocreales</taxon>
        <taxon>Nectriaceae</taxon>
        <taxon>Fusarium</taxon>
        <taxon>Fusarium solani species complex</taxon>
    </lineage>
</organism>
<dbReference type="PANTHER" id="PTHR35179:SF1">
    <property type="entry name" value="INTEGRAL MEMBRANE PROTEIN"/>
    <property type="match status" value="1"/>
</dbReference>
<keyword evidence="2" id="KW-0812">Transmembrane</keyword>
<dbReference type="EMBL" id="JAGTJS010000018">
    <property type="protein sequence ID" value="KAH7243897.1"/>
    <property type="molecule type" value="Genomic_DNA"/>
</dbReference>
<dbReference type="Proteomes" id="UP000736672">
    <property type="component" value="Unassembled WGS sequence"/>
</dbReference>
<evidence type="ECO:0008006" key="5">
    <source>
        <dbReference type="Google" id="ProtNLM"/>
    </source>
</evidence>
<dbReference type="AlphaFoldDB" id="A0A9P9JZU8"/>
<dbReference type="PANTHER" id="PTHR35179">
    <property type="entry name" value="PROTEIN CBG02620"/>
    <property type="match status" value="1"/>
</dbReference>
<evidence type="ECO:0000256" key="1">
    <source>
        <dbReference type="SAM" id="MobiDB-lite"/>
    </source>
</evidence>
<sequence length="367" mass="41575">MPGFLVPDTYVVVAPSLDDLLVASIIWGFTLATGVFAGNKALKQTWAQWKRSRRIKPYVIMIWAEWIVSMVIGVLAWAFLRGFIEPSFWIYFVFLALWVVQIQCICGIIINRIALLMVDKRDVRKIRWGVAILLGLINISVFVIWIPAQLQISETWVNVNHIYDRIEKAVFLVIDASLHLYFIYLIRVKLIANGLDKYTPLFRFNIFMVAISMSLDIILIGSMSIGNGFIYVQFHPLVYMLKLYIEMNISALIVKVVRATGNHSSYQNDYAQGTELRSKLRGNIQAAGPSGNRTGLGTAGQLFSSRNEAHIEADAGSKTTSKGITKMVQTRVTVTPRRQDEEDEDGSSQSSTRQLKRNSHVYEDQFV</sequence>
<feature type="region of interest" description="Disordered" evidence="1">
    <location>
        <begin position="311"/>
        <end position="367"/>
    </location>
</feature>
<dbReference type="OrthoDB" id="3205825at2759"/>
<evidence type="ECO:0000313" key="3">
    <source>
        <dbReference type="EMBL" id="KAH7243897.1"/>
    </source>
</evidence>
<gene>
    <name evidence="3" type="ORF">B0J15DRAFT_565323</name>
</gene>
<evidence type="ECO:0000313" key="4">
    <source>
        <dbReference type="Proteomes" id="UP000736672"/>
    </source>
</evidence>
<feature type="transmembrane region" description="Helical" evidence="2">
    <location>
        <begin position="126"/>
        <end position="148"/>
    </location>
</feature>
<evidence type="ECO:0000256" key="2">
    <source>
        <dbReference type="SAM" id="Phobius"/>
    </source>
</evidence>
<feature type="transmembrane region" description="Helical" evidence="2">
    <location>
        <begin position="168"/>
        <end position="186"/>
    </location>
</feature>
<feature type="transmembrane region" description="Helical" evidence="2">
    <location>
        <begin position="20"/>
        <end position="37"/>
    </location>
</feature>
<feature type="transmembrane region" description="Helical" evidence="2">
    <location>
        <begin position="89"/>
        <end position="114"/>
    </location>
</feature>
<keyword evidence="4" id="KW-1185">Reference proteome</keyword>
<reference evidence="3" key="1">
    <citation type="journal article" date="2021" name="Nat. Commun.">
        <title>Genetic determinants of endophytism in the Arabidopsis root mycobiome.</title>
        <authorList>
            <person name="Mesny F."/>
            <person name="Miyauchi S."/>
            <person name="Thiergart T."/>
            <person name="Pickel B."/>
            <person name="Atanasova L."/>
            <person name="Karlsson M."/>
            <person name="Huettel B."/>
            <person name="Barry K.W."/>
            <person name="Haridas S."/>
            <person name="Chen C."/>
            <person name="Bauer D."/>
            <person name="Andreopoulos W."/>
            <person name="Pangilinan J."/>
            <person name="LaButti K."/>
            <person name="Riley R."/>
            <person name="Lipzen A."/>
            <person name="Clum A."/>
            <person name="Drula E."/>
            <person name="Henrissat B."/>
            <person name="Kohler A."/>
            <person name="Grigoriev I.V."/>
            <person name="Martin F.M."/>
            <person name="Hacquard S."/>
        </authorList>
    </citation>
    <scope>NUCLEOTIDE SEQUENCE</scope>
    <source>
        <strain evidence="3">FSSC 5 MPI-SDFR-AT-0091</strain>
    </source>
</reference>
<keyword evidence="2" id="KW-1133">Transmembrane helix</keyword>
<keyword evidence="2" id="KW-0472">Membrane</keyword>
<comment type="caution">
    <text evidence="3">The sequence shown here is derived from an EMBL/GenBank/DDBJ whole genome shotgun (WGS) entry which is preliminary data.</text>
</comment>
<accession>A0A9P9JZU8</accession>
<name>A0A9P9JZU8_FUSSL</name>
<proteinExistence type="predicted"/>